<reference evidence="1" key="2">
    <citation type="submission" date="2022-06" db="UniProtKB">
        <authorList>
            <consortium name="EnsemblMetazoa"/>
        </authorList>
    </citation>
    <scope>IDENTIFICATION</scope>
    <source>
        <strain evidence="1">PS312</strain>
    </source>
</reference>
<gene>
    <name evidence="1" type="primary">WBGene00272848</name>
</gene>
<accession>A0A8R1YRF9</accession>
<name>A0A2A6C9H3_PRIPA</name>
<reference evidence="2" key="1">
    <citation type="journal article" date="2008" name="Nat. Genet.">
        <title>The Pristionchus pacificus genome provides a unique perspective on nematode lifestyle and parasitism.</title>
        <authorList>
            <person name="Dieterich C."/>
            <person name="Clifton S.W."/>
            <person name="Schuster L.N."/>
            <person name="Chinwalla A."/>
            <person name="Delehaunty K."/>
            <person name="Dinkelacker I."/>
            <person name="Fulton L."/>
            <person name="Fulton R."/>
            <person name="Godfrey J."/>
            <person name="Minx P."/>
            <person name="Mitreva M."/>
            <person name="Roeseler W."/>
            <person name="Tian H."/>
            <person name="Witte H."/>
            <person name="Yang S.P."/>
            <person name="Wilson R.K."/>
            <person name="Sommer R.J."/>
        </authorList>
    </citation>
    <scope>NUCLEOTIDE SEQUENCE [LARGE SCALE GENOMIC DNA]</scope>
    <source>
        <strain evidence="2">PS312</strain>
    </source>
</reference>
<dbReference type="Proteomes" id="UP000005239">
    <property type="component" value="Unassembled WGS sequence"/>
</dbReference>
<keyword evidence="2" id="KW-1185">Reference proteome</keyword>
<evidence type="ECO:0000313" key="2">
    <source>
        <dbReference type="Proteomes" id="UP000005239"/>
    </source>
</evidence>
<accession>A0A2A6C9H3</accession>
<proteinExistence type="predicted"/>
<dbReference type="EnsemblMetazoa" id="PPA34479.1">
    <property type="protein sequence ID" value="PPA34479.1"/>
    <property type="gene ID" value="WBGene00272848"/>
</dbReference>
<protein>
    <submittedName>
        <fullName evidence="1">Uncharacterized protein</fullName>
    </submittedName>
</protein>
<evidence type="ECO:0000313" key="1">
    <source>
        <dbReference type="EnsemblMetazoa" id="PPA34479.1"/>
    </source>
</evidence>
<sequence length="100" mass="10787">MQSTLIAILLIGASVVSAQEKSDGPPCGLPPFVDVLPAKQSKDLRETWKDWKEGGECVKEQTATHEILGILTPEEHRAVVGGGTWRAECGLEIDDLNTTC</sequence>
<dbReference type="OrthoDB" id="5856170at2759"/>
<organism evidence="1 2">
    <name type="scientific">Pristionchus pacificus</name>
    <name type="common">Parasitic nematode worm</name>
    <dbReference type="NCBI Taxonomy" id="54126"/>
    <lineage>
        <taxon>Eukaryota</taxon>
        <taxon>Metazoa</taxon>
        <taxon>Ecdysozoa</taxon>
        <taxon>Nematoda</taxon>
        <taxon>Chromadorea</taxon>
        <taxon>Rhabditida</taxon>
        <taxon>Rhabditina</taxon>
        <taxon>Diplogasteromorpha</taxon>
        <taxon>Diplogasteroidea</taxon>
        <taxon>Neodiplogasteridae</taxon>
        <taxon>Pristionchus</taxon>
    </lineage>
</organism>
<dbReference type="AlphaFoldDB" id="A0A2A6C9H3"/>